<gene>
    <name evidence="2" type="ORF">HNP46_006326</name>
</gene>
<dbReference type="RefSeq" id="WP_184596885.1">
    <property type="nucleotide sequence ID" value="NZ_JACHLI010000040.1"/>
</dbReference>
<feature type="transmembrane region" description="Helical" evidence="1">
    <location>
        <begin position="33"/>
        <end position="52"/>
    </location>
</feature>
<comment type="caution">
    <text evidence="2">The sequence shown here is derived from an EMBL/GenBank/DDBJ whole genome shotgun (WGS) entry which is preliminary data.</text>
</comment>
<keyword evidence="1" id="KW-0812">Transmembrane</keyword>
<evidence type="ECO:0000313" key="3">
    <source>
        <dbReference type="Proteomes" id="UP000566995"/>
    </source>
</evidence>
<proteinExistence type="predicted"/>
<dbReference type="AlphaFoldDB" id="A0A7W7P3V9"/>
<evidence type="ECO:0000313" key="2">
    <source>
        <dbReference type="EMBL" id="MBB4867413.1"/>
    </source>
</evidence>
<dbReference type="Proteomes" id="UP000566995">
    <property type="component" value="Unassembled WGS sequence"/>
</dbReference>
<reference evidence="2 3" key="1">
    <citation type="submission" date="2020-08" db="EMBL/GenBank/DDBJ databases">
        <title>Functional genomics of gut bacteria from endangered species of beetles.</title>
        <authorList>
            <person name="Carlos-Shanley C."/>
        </authorList>
    </citation>
    <scope>NUCLEOTIDE SEQUENCE [LARGE SCALE GENOMIC DNA]</scope>
    <source>
        <strain evidence="2 3">S00179</strain>
    </source>
</reference>
<protein>
    <submittedName>
        <fullName evidence="2">Uncharacterized protein</fullName>
    </submittedName>
</protein>
<name>A0A7W7P3V9_PSENT</name>
<organism evidence="2 3">
    <name type="scientific">Pseudomonas nitroreducens</name>
    <dbReference type="NCBI Taxonomy" id="46680"/>
    <lineage>
        <taxon>Bacteria</taxon>
        <taxon>Pseudomonadati</taxon>
        <taxon>Pseudomonadota</taxon>
        <taxon>Gammaproteobacteria</taxon>
        <taxon>Pseudomonadales</taxon>
        <taxon>Pseudomonadaceae</taxon>
        <taxon>Pseudomonas</taxon>
    </lineage>
</organism>
<keyword evidence="1" id="KW-1133">Transmembrane helix</keyword>
<dbReference type="EMBL" id="JACHLI010000040">
    <property type="protein sequence ID" value="MBB4867413.1"/>
    <property type="molecule type" value="Genomic_DNA"/>
</dbReference>
<accession>A0A7W7P3V9</accession>
<feature type="transmembrane region" description="Helical" evidence="1">
    <location>
        <begin position="6"/>
        <end position="24"/>
    </location>
</feature>
<keyword evidence="1" id="KW-0472">Membrane</keyword>
<evidence type="ECO:0000256" key="1">
    <source>
        <dbReference type="SAM" id="Phobius"/>
    </source>
</evidence>
<sequence length="72" mass="8432">MIILKLVVVAWVLSFLGCFMVCFFERDPKFGRFNYKTSFIAAVVFVTVIPYMEVSKLFRKLRSHFTQEQSGN</sequence>
<dbReference type="PROSITE" id="PS51257">
    <property type="entry name" value="PROKAR_LIPOPROTEIN"/>
    <property type="match status" value="1"/>
</dbReference>